<evidence type="ECO:0000313" key="1">
    <source>
        <dbReference type="EMBL" id="CAG6637999.1"/>
    </source>
</evidence>
<dbReference type="EMBL" id="HBUF01100845">
    <property type="protein sequence ID" value="CAG6637999.1"/>
    <property type="molecule type" value="Transcribed_RNA"/>
</dbReference>
<name>A0A8D8VY71_9HEMI</name>
<sequence length="102" mass="12272">MKYTDYIKNKNNQSHQVRWSISKLKIFTLPTPNKYHTPNKYLTFRLTIKKKSESRLTLFYLMIRKVSVVSVQDLHCFALYSEKCPKPTVFHLILERFSLCQR</sequence>
<dbReference type="AlphaFoldDB" id="A0A8D8VY71"/>
<reference evidence="1" key="1">
    <citation type="submission" date="2021-05" db="EMBL/GenBank/DDBJ databases">
        <authorList>
            <person name="Alioto T."/>
            <person name="Alioto T."/>
            <person name="Gomez Garrido J."/>
        </authorList>
    </citation>
    <scope>NUCLEOTIDE SEQUENCE</scope>
</reference>
<organism evidence="1">
    <name type="scientific">Cacopsylla melanoneura</name>
    <dbReference type="NCBI Taxonomy" id="428564"/>
    <lineage>
        <taxon>Eukaryota</taxon>
        <taxon>Metazoa</taxon>
        <taxon>Ecdysozoa</taxon>
        <taxon>Arthropoda</taxon>
        <taxon>Hexapoda</taxon>
        <taxon>Insecta</taxon>
        <taxon>Pterygota</taxon>
        <taxon>Neoptera</taxon>
        <taxon>Paraneoptera</taxon>
        <taxon>Hemiptera</taxon>
        <taxon>Sternorrhyncha</taxon>
        <taxon>Psylloidea</taxon>
        <taxon>Psyllidae</taxon>
        <taxon>Psyllinae</taxon>
        <taxon>Cacopsylla</taxon>
    </lineage>
</organism>
<protein>
    <submittedName>
        <fullName evidence="1">Uncharacterized protein</fullName>
    </submittedName>
</protein>
<accession>A0A8D8VY71</accession>
<proteinExistence type="predicted"/>